<gene>
    <name evidence="26" type="ORF">QYM36_005610</name>
</gene>
<dbReference type="InterPro" id="IPR044713">
    <property type="entry name" value="DNJA1/2-like"/>
</dbReference>
<keyword evidence="12" id="KW-0256">Endoplasmic reticulum</keyword>
<dbReference type="SUPFAM" id="SSF57938">
    <property type="entry name" value="DnaJ/Hsp40 cysteine-rich domain"/>
    <property type="match status" value="1"/>
</dbReference>
<proteinExistence type="inferred from homology"/>
<comment type="subunit">
    <text evidence="21">Identified in a complex with HSPA1B and BAX. Interacts with RNF207.</text>
</comment>
<dbReference type="HAMAP" id="MF_01152">
    <property type="entry name" value="DnaJ"/>
    <property type="match status" value="1"/>
</dbReference>
<dbReference type="CDD" id="cd10747">
    <property type="entry name" value="DnaJ_C"/>
    <property type="match status" value="1"/>
</dbReference>
<dbReference type="FunFam" id="1.10.287.110:FF:000014">
    <property type="entry name" value="dnaJ homolog subfamily A member 1"/>
    <property type="match status" value="1"/>
</dbReference>
<reference evidence="26" key="1">
    <citation type="submission" date="2023-07" db="EMBL/GenBank/DDBJ databases">
        <title>Chromosome-level genome assembly of Artemia franciscana.</title>
        <authorList>
            <person name="Jo E."/>
        </authorList>
    </citation>
    <scope>NUCLEOTIDE SEQUENCE</scope>
    <source>
        <tissue evidence="26">Whole body</tissue>
    </source>
</reference>
<dbReference type="EMBL" id="JAVRJZ010000009">
    <property type="protein sequence ID" value="KAK2718356.1"/>
    <property type="molecule type" value="Genomic_DNA"/>
</dbReference>
<evidence type="ECO:0000256" key="13">
    <source>
        <dbReference type="ARBA" id="ARBA00022833"/>
    </source>
</evidence>
<dbReference type="PROSITE" id="PS00636">
    <property type="entry name" value="DNAJ_1"/>
    <property type="match status" value="1"/>
</dbReference>
<keyword evidence="13 22" id="KW-0862">Zinc</keyword>
<dbReference type="PRINTS" id="PR00625">
    <property type="entry name" value="JDOMAIN"/>
</dbReference>
<dbReference type="GO" id="GO:0048471">
    <property type="term" value="C:perinuclear region of cytoplasm"/>
    <property type="evidence" value="ECO:0007669"/>
    <property type="project" value="UniProtKB-SubCell"/>
</dbReference>
<dbReference type="Pfam" id="PF00226">
    <property type="entry name" value="DnaJ"/>
    <property type="match status" value="1"/>
</dbReference>
<keyword evidence="17" id="KW-0472">Membrane</keyword>
<dbReference type="PROSITE" id="PS51188">
    <property type="entry name" value="ZF_CR"/>
    <property type="match status" value="1"/>
</dbReference>
<dbReference type="PROSITE" id="PS50076">
    <property type="entry name" value="DNAJ_2"/>
    <property type="match status" value="1"/>
</dbReference>
<evidence type="ECO:0000256" key="7">
    <source>
        <dbReference type="ARBA" id="ARBA00022490"/>
    </source>
</evidence>
<dbReference type="Gene3D" id="2.60.260.20">
    <property type="entry name" value="Urease metallochaperone UreE, N-terminal domain"/>
    <property type="match status" value="2"/>
</dbReference>
<evidence type="ECO:0000313" key="27">
    <source>
        <dbReference type="Proteomes" id="UP001187531"/>
    </source>
</evidence>
<comment type="caution">
    <text evidence="26">The sequence shown here is derived from an EMBL/GenBank/DDBJ whole genome shotgun (WGS) entry which is preliminary data.</text>
</comment>
<dbReference type="Pfam" id="PF00684">
    <property type="entry name" value="DnaJ_CXXCXGXG"/>
    <property type="match status" value="1"/>
</dbReference>
<keyword evidence="15" id="KW-0007">Acetylation</keyword>
<evidence type="ECO:0000256" key="20">
    <source>
        <dbReference type="ARBA" id="ARBA00040977"/>
    </source>
</evidence>
<evidence type="ECO:0000256" key="4">
    <source>
        <dbReference type="ARBA" id="ARBA00004556"/>
    </source>
</evidence>
<evidence type="ECO:0000313" key="26">
    <source>
        <dbReference type="EMBL" id="KAK2718356.1"/>
    </source>
</evidence>
<dbReference type="SUPFAM" id="SSF46565">
    <property type="entry name" value="Chaperone J-domain"/>
    <property type="match status" value="1"/>
</dbReference>
<dbReference type="GO" id="GO:0016020">
    <property type="term" value="C:membrane"/>
    <property type="evidence" value="ECO:0007669"/>
    <property type="project" value="UniProtKB-SubCell"/>
</dbReference>
<keyword evidence="7" id="KW-0963">Cytoplasm</keyword>
<evidence type="ECO:0000256" key="3">
    <source>
        <dbReference type="ARBA" id="ARBA00004173"/>
    </source>
</evidence>
<evidence type="ECO:0000256" key="18">
    <source>
        <dbReference type="ARBA" id="ARBA00023242"/>
    </source>
</evidence>
<dbReference type="GO" id="GO:0008270">
    <property type="term" value="F:zinc ion binding"/>
    <property type="evidence" value="ECO:0007669"/>
    <property type="project" value="UniProtKB-KW"/>
</dbReference>
<keyword evidence="10" id="KW-0677">Repeat</keyword>
<feature type="zinc finger region" description="CR-type" evidence="22">
    <location>
        <begin position="125"/>
        <end position="209"/>
    </location>
</feature>
<evidence type="ECO:0000256" key="12">
    <source>
        <dbReference type="ARBA" id="ARBA00022824"/>
    </source>
</evidence>
<evidence type="ECO:0000256" key="5">
    <source>
        <dbReference type="ARBA" id="ARBA00004635"/>
    </source>
</evidence>
<dbReference type="InterPro" id="IPR002939">
    <property type="entry name" value="DnaJ_C"/>
</dbReference>
<dbReference type="InterPro" id="IPR001623">
    <property type="entry name" value="DnaJ_domain"/>
</dbReference>
<keyword evidence="11 22" id="KW-0863">Zinc-finger</keyword>
<dbReference type="Gene3D" id="1.10.287.110">
    <property type="entry name" value="DnaJ domain"/>
    <property type="match status" value="1"/>
</dbReference>
<keyword evidence="16" id="KW-0496">Mitochondrion</keyword>
<evidence type="ECO:0000256" key="22">
    <source>
        <dbReference type="PROSITE-ProRule" id="PRU00546"/>
    </source>
</evidence>
<sequence>MPKETGLYDVLGLSPSCTSDELKKAYRKLALKYHPDKNPNEGEKFKQISFAYEVLSNPEKREIYDKYGEQGLKEGGGGGGGGFHSPMDIFEMFFGGGMGGRGRRERRGKDIVHQLSVTLGELYKGSTRKLALQKNVVCSKCEGRGGKKGATQKCVRCRGSGMQVRIQQLAPGMVQQIQSVCHDCSGQGEVIDAKDRCKNCEGKKIIREKKILEVHVDPGMVDGQKITFSGEGDQEPGLEPGDIIIVLDEKEHAMFKRVDRSDLLTVMDLELVEALCGFQKVLKTLDDRNLVITCIPGEIIKQDRLKCIYNEGMPHYKNPMEKGKLIIKFNVKFPDVINPALIPQIEACLPPRTEEMIPGDAEEVMLQDFDPEIHRRQQKAQRATYDDSDDEGGAGPRGVQCPTQ</sequence>
<evidence type="ECO:0000256" key="15">
    <source>
        <dbReference type="ARBA" id="ARBA00022990"/>
    </source>
</evidence>
<keyword evidence="14" id="KW-0492">Microsome</keyword>
<keyword evidence="19" id="KW-0449">Lipoprotein</keyword>
<dbReference type="GO" id="GO:0030544">
    <property type="term" value="F:Hsp70 protein binding"/>
    <property type="evidence" value="ECO:0007669"/>
    <property type="project" value="InterPro"/>
</dbReference>
<dbReference type="PANTHER" id="PTHR43888">
    <property type="entry name" value="DNAJ-LIKE-2, ISOFORM A-RELATED"/>
    <property type="match status" value="1"/>
</dbReference>
<dbReference type="CDD" id="cd10719">
    <property type="entry name" value="DnaJ_zf"/>
    <property type="match status" value="1"/>
</dbReference>
<dbReference type="InterPro" id="IPR001305">
    <property type="entry name" value="HSP_DnaJ_Cys-rich_dom"/>
</dbReference>
<dbReference type="InterPro" id="IPR012724">
    <property type="entry name" value="DnaJ"/>
</dbReference>
<dbReference type="FunFam" id="2.60.260.20:FF:000003">
    <property type="entry name" value="DnaJ subfamily A member 2"/>
    <property type="match status" value="1"/>
</dbReference>
<keyword evidence="27" id="KW-1185">Reference proteome</keyword>
<dbReference type="AlphaFoldDB" id="A0AA88I1L0"/>
<dbReference type="SMART" id="SM00271">
    <property type="entry name" value="DnaJ"/>
    <property type="match status" value="1"/>
</dbReference>
<dbReference type="CDD" id="cd06257">
    <property type="entry name" value="DnaJ"/>
    <property type="match status" value="1"/>
</dbReference>
<evidence type="ECO:0000256" key="21">
    <source>
        <dbReference type="ARBA" id="ARBA00046752"/>
    </source>
</evidence>
<evidence type="ECO:0000256" key="16">
    <source>
        <dbReference type="ARBA" id="ARBA00023128"/>
    </source>
</evidence>
<accession>A0AA88I1L0</accession>
<dbReference type="Gene3D" id="2.10.230.10">
    <property type="entry name" value="Heat shock protein DnaJ, cysteine-rich domain"/>
    <property type="match status" value="1"/>
</dbReference>
<evidence type="ECO:0000259" key="25">
    <source>
        <dbReference type="PROSITE" id="PS51188"/>
    </source>
</evidence>
<feature type="region of interest" description="Disordered" evidence="23">
    <location>
        <begin position="367"/>
        <end position="404"/>
    </location>
</feature>
<evidence type="ECO:0000256" key="19">
    <source>
        <dbReference type="ARBA" id="ARBA00023288"/>
    </source>
</evidence>
<dbReference type="InterPro" id="IPR036410">
    <property type="entry name" value="HSP_DnaJ_Cys-rich_dom_sf"/>
</dbReference>
<dbReference type="InterPro" id="IPR008971">
    <property type="entry name" value="HSP40/DnaJ_pept-bd"/>
</dbReference>
<evidence type="ECO:0000256" key="6">
    <source>
        <dbReference type="ARBA" id="ARBA00022481"/>
    </source>
</evidence>
<dbReference type="GO" id="GO:0006457">
    <property type="term" value="P:protein folding"/>
    <property type="evidence" value="ECO:0007669"/>
    <property type="project" value="InterPro"/>
</dbReference>
<dbReference type="InterPro" id="IPR036869">
    <property type="entry name" value="J_dom_sf"/>
</dbReference>
<evidence type="ECO:0000256" key="17">
    <source>
        <dbReference type="ARBA" id="ARBA00023136"/>
    </source>
</evidence>
<evidence type="ECO:0000256" key="11">
    <source>
        <dbReference type="ARBA" id="ARBA00022771"/>
    </source>
</evidence>
<dbReference type="FunFam" id="2.60.260.20:FF:000068">
    <property type="entry name" value="Chaperone protein dnaJ 3"/>
    <property type="match status" value="1"/>
</dbReference>
<dbReference type="SUPFAM" id="SSF49493">
    <property type="entry name" value="HSP40/DnaJ peptide-binding domain"/>
    <property type="match status" value="2"/>
</dbReference>
<evidence type="ECO:0000259" key="24">
    <source>
        <dbReference type="PROSITE" id="PS50076"/>
    </source>
</evidence>
<evidence type="ECO:0000256" key="2">
    <source>
        <dbReference type="ARBA" id="ARBA00004144"/>
    </source>
</evidence>
<dbReference type="Pfam" id="PF01556">
    <property type="entry name" value="DnaJ_C"/>
    <property type="match status" value="1"/>
</dbReference>
<protein>
    <recommendedName>
        <fullName evidence="20">DnaJ homolog subfamily A member 1</fullName>
    </recommendedName>
</protein>
<dbReference type="GO" id="GO:0051082">
    <property type="term" value="F:unfolded protein binding"/>
    <property type="evidence" value="ECO:0007669"/>
    <property type="project" value="InterPro"/>
</dbReference>
<feature type="domain" description="CR-type" evidence="25">
    <location>
        <begin position="125"/>
        <end position="209"/>
    </location>
</feature>
<feature type="domain" description="J" evidence="24">
    <location>
        <begin position="6"/>
        <end position="68"/>
    </location>
</feature>
<comment type="subcellular location">
    <subcellularLocation>
        <location evidence="4">Cytoplasm</location>
        <location evidence="4">Perinuclear region</location>
    </subcellularLocation>
    <subcellularLocation>
        <location evidence="5">Membrane</location>
        <topology evidence="5">Lipid-anchor</topology>
    </subcellularLocation>
    <subcellularLocation>
        <location evidence="2">Microsome</location>
    </subcellularLocation>
    <subcellularLocation>
        <location evidence="3">Mitochondrion</location>
    </subcellularLocation>
    <subcellularLocation>
        <location evidence="1">Nucleus</location>
    </subcellularLocation>
</comment>
<organism evidence="26 27">
    <name type="scientific">Artemia franciscana</name>
    <name type="common">Brine shrimp</name>
    <name type="synonym">Artemia sanfranciscana</name>
    <dbReference type="NCBI Taxonomy" id="6661"/>
    <lineage>
        <taxon>Eukaryota</taxon>
        <taxon>Metazoa</taxon>
        <taxon>Ecdysozoa</taxon>
        <taxon>Arthropoda</taxon>
        <taxon>Crustacea</taxon>
        <taxon>Branchiopoda</taxon>
        <taxon>Anostraca</taxon>
        <taxon>Artemiidae</taxon>
        <taxon>Artemia</taxon>
    </lineage>
</organism>
<evidence type="ECO:0000256" key="10">
    <source>
        <dbReference type="ARBA" id="ARBA00022737"/>
    </source>
</evidence>
<keyword evidence="9 22" id="KW-0479">Metal-binding</keyword>
<evidence type="ECO:0000256" key="8">
    <source>
        <dbReference type="ARBA" id="ARBA00022553"/>
    </source>
</evidence>
<evidence type="ECO:0000256" key="9">
    <source>
        <dbReference type="ARBA" id="ARBA00022723"/>
    </source>
</evidence>
<name>A0AA88I1L0_ARTSF</name>
<dbReference type="GO" id="GO:0009408">
    <property type="term" value="P:response to heat"/>
    <property type="evidence" value="ECO:0007669"/>
    <property type="project" value="InterPro"/>
</dbReference>
<dbReference type="Proteomes" id="UP001187531">
    <property type="component" value="Unassembled WGS sequence"/>
</dbReference>
<dbReference type="GO" id="GO:0005524">
    <property type="term" value="F:ATP binding"/>
    <property type="evidence" value="ECO:0007669"/>
    <property type="project" value="InterPro"/>
</dbReference>
<evidence type="ECO:0000256" key="1">
    <source>
        <dbReference type="ARBA" id="ARBA00004123"/>
    </source>
</evidence>
<dbReference type="InterPro" id="IPR018253">
    <property type="entry name" value="DnaJ_domain_CS"/>
</dbReference>
<evidence type="ECO:0000256" key="14">
    <source>
        <dbReference type="ARBA" id="ARBA00022848"/>
    </source>
</evidence>
<evidence type="ECO:0000256" key="23">
    <source>
        <dbReference type="SAM" id="MobiDB-lite"/>
    </source>
</evidence>
<keyword evidence="6" id="KW-0488">Methylation</keyword>
<keyword evidence="8" id="KW-0597">Phosphoprotein</keyword>
<keyword evidence="18" id="KW-0539">Nucleus</keyword>
<dbReference type="FunFam" id="2.10.230.10:FF:000005">
    <property type="entry name" value="DnaJ homolog subfamily A member 1"/>
    <property type="match status" value="1"/>
</dbReference>
<dbReference type="GO" id="GO:0005739">
    <property type="term" value="C:mitochondrion"/>
    <property type="evidence" value="ECO:0007669"/>
    <property type="project" value="UniProtKB-SubCell"/>
</dbReference>
<dbReference type="GO" id="GO:0005634">
    <property type="term" value="C:nucleus"/>
    <property type="evidence" value="ECO:0007669"/>
    <property type="project" value="UniProtKB-SubCell"/>
</dbReference>